<feature type="transmembrane region" description="Helical" evidence="1">
    <location>
        <begin position="403"/>
        <end position="423"/>
    </location>
</feature>
<dbReference type="OrthoDB" id="242474at2157"/>
<reference evidence="2 3" key="1">
    <citation type="submission" date="2020-07" db="EMBL/GenBank/DDBJ databases">
        <title>Gai3-2, isolated from salt lake.</title>
        <authorList>
            <person name="Cui H."/>
            <person name="Shi X."/>
        </authorList>
    </citation>
    <scope>NUCLEOTIDE SEQUENCE [LARGE SCALE GENOMIC DNA]</scope>
    <source>
        <strain evidence="2 3">Gai3-2</strain>
    </source>
</reference>
<name>A0A7D5GEJ7_9EURY</name>
<sequence>MKRIALLTALLIALSALLPTVTPAVASPQPDPVCGACGSSFEEIAENHGVAVNVTHSTATVQIHENGSATWIVTNRVNESAASRLSQNSDLLNRIAREAAAEGWGLPHVYEEGGVTFQTASIDDRTIRIQFQDSDAGTRHAGVLVVDYLHSEGVRGGWILNADRFTLHGPPGTDVVNNPRSAIIDEYTSADVAPEVTAGNATWRGAATHEYGAAFYDDVYIAYGGPETSSLRVDAALTIATGPIWLDNVQAFVLPAVVIYGLLLAGVTVGARWAADVSLDANRVAAVIAGIGLVTVLAAVLTTLQTGPSSFAGLGAIYLVTGGIALLRPRSLRSVRGALTVAVSSVLAVGVILLGLGLGTRPFEYVAPSVLRGMVFHLPLAVAPAFGLAVVRATEHGNRRSTVRAFVGALASLALAGMVFVPFDSRPWGLILFLTVGGAILAALLGLPLAVLAARRWANTQPGSEETGHAP</sequence>
<dbReference type="KEGG" id="halg:HUG10_07640"/>
<feature type="transmembrane region" description="Helical" evidence="1">
    <location>
        <begin position="252"/>
        <end position="275"/>
    </location>
</feature>
<evidence type="ECO:0000256" key="1">
    <source>
        <dbReference type="SAM" id="Phobius"/>
    </source>
</evidence>
<organism evidence="2 3">
    <name type="scientific">Halorarum halophilum</name>
    <dbReference type="NCBI Taxonomy" id="2743090"/>
    <lineage>
        <taxon>Archaea</taxon>
        <taxon>Methanobacteriati</taxon>
        <taxon>Methanobacteriota</taxon>
        <taxon>Stenosarchaea group</taxon>
        <taxon>Halobacteria</taxon>
        <taxon>Halobacteriales</taxon>
        <taxon>Haloferacaceae</taxon>
        <taxon>Halorarum</taxon>
    </lineage>
</organism>
<evidence type="ECO:0000313" key="2">
    <source>
        <dbReference type="EMBL" id="QLG27428.1"/>
    </source>
</evidence>
<keyword evidence="3" id="KW-1185">Reference proteome</keyword>
<feature type="transmembrane region" description="Helical" evidence="1">
    <location>
        <begin position="310"/>
        <end position="327"/>
    </location>
</feature>
<proteinExistence type="predicted"/>
<keyword evidence="1" id="KW-0472">Membrane</keyword>
<evidence type="ECO:0000313" key="3">
    <source>
        <dbReference type="Proteomes" id="UP000509750"/>
    </source>
</evidence>
<protein>
    <submittedName>
        <fullName evidence="2">Uncharacterized protein</fullName>
    </submittedName>
</protein>
<feature type="transmembrane region" description="Helical" evidence="1">
    <location>
        <begin position="284"/>
        <end position="304"/>
    </location>
</feature>
<dbReference type="GeneID" id="56028695"/>
<dbReference type="AlphaFoldDB" id="A0A7D5GEJ7"/>
<dbReference type="RefSeq" id="WP_179169003.1">
    <property type="nucleotide sequence ID" value="NZ_CP058529.1"/>
</dbReference>
<feature type="transmembrane region" description="Helical" evidence="1">
    <location>
        <begin position="339"/>
        <end position="358"/>
    </location>
</feature>
<dbReference type="EMBL" id="CP058529">
    <property type="protein sequence ID" value="QLG27428.1"/>
    <property type="molecule type" value="Genomic_DNA"/>
</dbReference>
<feature type="transmembrane region" description="Helical" evidence="1">
    <location>
        <begin position="370"/>
        <end position="391"/>
    </location>
</feature>
<accession>A0A7D5GEJ7</accession>
<gene>
    <name evidence="2" type="ORF">HUG10_07640</name>
</gene>
<keyword evidence="1" id="KW-1133">Transmembrane helix</keyword>
<dbReference type="Proteomes" id="UP000509750">
    <property type="component" value="Chromosome"/>
</dbReference>
<feature type="transmembrane region" description="Helical" evidence="1">
    <location>
        <begin position="429"/>
        <end position="454"/>
    </location>
</feature>
<keyword evidence="1" id="KW-0812">Transmembrane</keyword>